<evidence type="ECO:0000256" key="1">
    <source>
        <dbReference type="PROSITE-ProRule" id="PRU00497"/>
    </source>
</evidence>
<keyword evidence="1" id="KW-0193">Cuticle</keyword>
<dbReference type="Pfam" id="PF00379">
    <property type="entry name" value="Chitin_bind_4"/>
    <property type="match status" value="1"/>
</dbReference>
<feature type="compositionally biased region" description="Low complexity" evidence="2">
    <location>
        <begin position="100"/>
        <end position="138"/>
    </location>
</feature>
<feature type="region of interest" description="Disordered" evidence="2">
    <location>
        <begin position="86"/>
        <end position="249"/>
    </location>
</feature>
<accession>A0A1L8E3T0</accession>
<dbReference type="PANTHER" id="PTHR10380">
    <property type="entry name" value="CUTICLE PROTEIN"/>
    <property type="match status" value="1"/>
</dbReference>
<reference evidence="4" key="1">
    <citation type="submission" date="2016-12" db="EMBL/GenBank/DDBJ databases">
        <title>An insight into the sialome and mialome of the sand fly, Nyssomyia neivai.</title>
        <authorList>
            <person name="Sebastian V."/>
            <person name="Goulart T.M."/>
            <person name="Oliveira W."/>
            <person name="Calvo E."/>
            <person name="Oliveira L.F."/>
            <person name="Pinto M.C."/>
            <person name="Rosselino A.M."/>
            <person name="Ribeiro J.M."/>
        </authorList>
    </citation>
    <scope>NUCLEOTIDE SEQUENCE</scope>
</reference>
<organism evidence="4">
    <name type="scientific">Nyssomyia neivai</name>
    <dbReference type="NCBI Taxonomy" id="330878"/>
    <lineage>
        <taxon>Eukaryota</taxon>
        <taxon>Metazoa</taxon>
        <taxon>Ecdysozoa</taxon>
        <taxon>Arthropoda</taxon>
        <taxon>Hexapoda</taxon>
        <taxon>Insecta</taxon>
        <taxon>Pterygota</taxon>
        <taxon>Neoptera</taxon>
        <taxon>Endopterygota</taxon>
        <taxon>Diptera</taxon>
        <taxon>Nematocera</taxon>
        <taxon>Psychodoidea</taxon>
        <taxon>Psychodidae</taxon>
        <taxon>Nyssomyia</taxon>
    </lineage>
</organism>
<dbReference type="AlphaFoldDB" id="A0A1L8E3T0"/>
<evidence type="ECO:0000256" key="3">
    <source>
        <dbReference type="SAM" id="SignalP"/>
    </source>
</evidence>
<dbReference type="GO" id="GO:0062129">
    <property type="term" value="C:chitin-based extracellular matrix"/>
    <property type="evidence" value="ECO:0007669"/>
    <property type="project" value="TreeGrafter"/>
</dbReference>
<dbReference type="PANTHER" id="PTHR10380:SF160">
    <property type="entry name" value="CUTICULAR PROTEIN 100A"/>
    <property type="match status" value="1"/>
</dbReference>
<name>A0A1L8E3T0_9DIPT</name>
<feature type="compositionally biased region" description="Polar residues" evidence="2">
    <location>
        <begin position="195"/>
        <end position="210"/>
    </location>
</feature>
<evidence type="ECO:0000256" key="2">
    <source>
        <dbReference type="SAM" id="MobiDB-lite"/>
    </source>
</evidence>
<dbReference type="InterPro" id="IPR050468">
    <property type="entry name" value="Cuticle_Struct_Prot"/>
</dbReference>
<dbReference type="PROSITE" id="PS51155">
    <property type="entry name" value="CHIT_BIND_RR_2"/>
    <property type="match status" value="1"/>
</dbReference>
<protein>
    <submittedName>
        <fullName evidence="4">Putative pupal cuticle protein edg-78e</fullName>
    </submittedName>
</protein>
<sequence>MLKFAIFFALALVAAAQHGGYHNNPQTAAIISEQRYLSGDGKFGAAYTQEDGIDFKEETDADGNRHGSYSYIDPTGQKRTISYTAGKDGFRASGDHLPVAPAAPQQPAPQAHYQPQPQYQPQQYQAQPQQYQPQPQYHSARSDDYDDGSYDPRYNDPSFGQSGNFHQAPQAPVHHHHHSAAVPTHPPLPTHPPSVQKQIHQAHQFHQSLPQHHEPSQYHTTPAPHRFQPPGKLSLNRTPDGYSYSFNKV</sequence>
<dbReference type="EMBL" id="GFDF01000686">
    <property type="protein sequence ID" value="JAV13398.1"/>
    <property type="molecule type" value="Transcribed_RNA"/>
</dbReference>
<evidence type="ECO:0000313" key="4">
    <source>
        <dbReference type="EMBL" id="JAV13398.1"/>
    </source>
</evidence>
<dbReference type="InterPro" id="IPR000618">
    <property type="entry name" value="Insect_cuticle"/>
</dbReference>
<proteinExistence type="predicted"/>
<dbReference type="GO" id="GO:0008010">
    <property type="term" value="F:structural constituent of chitin-based larval cuticle"/>
    <property type="evidence" value="ECO:0007669"/>
    <property type="project" value="TreeGrafter"/>
</dbReference>
<feature type="chain" id="PRO_5013041320" evidence="3">
    <location>
        <begin position="17"/>
        <end position="249"/>
    </location>
</feature>
<keyword evidence="3" id="KW-0732">Signal</keyword>
<feature type="signal peptide" evidence="3">
    <location>
        <begin position="1"/>
        <end position="16"/>
    </location>
</feature>